<dbReference type="PROSITE" id="PS50294">
    <property type="entry name" value="WD_REPEATS_REGION"/>
    <property type="match status" value="1"/>
</dbReference>
<evidence type="ECO:0000256" key="3">
    <source>
        <dbReference type="PROSITE-ProRule" id="PRU00221"/>
    </source>
</evidence>
<evidence type="ECO:0000256" key="1">
    <source>
        <dbReference type="ARBA" id="ARBA00022574"/>
    </source>
</evidence>
<evidence type="ECO:0000313" key="5">
    <source>
        <dbReference type="Proteomes" id="UP000383932"/>
    </source>
</evidence>
<dbReference type="InterPro" id="IPR001680">
    <property type="entry name" value="WD40_rpt"/>
</dbReference>
<dbReference type="PANTHER" id="PTHR19857">
    <property type="entry name" value="MITOCHONDRIAL DIVISION PROTEIN 1-RELATED"/>
    <property type="match status" value="1"/>
</dbReference>
<evidence type="ECO:0000256" key="2">
    <source>
        <dbReference type="ARBA" id="ARBA00022737"/>
    </source>
</evidence>
<reference evidence="4 5" key="1">
    <citation type="journal article" date="2019" name="Fungal Biol. Biotechnol.">
        <title>Draft genome sequence of fastidious pathogen Ceratobasidium theobromae, which causes vascular-streak dieback in Theobroma cacao.</title>
        <authorList>
            <person name="Ali S.S."/>
            <person name="Asman A."/>
            <person name="Shao J."/>
            <person name="Firmansyah A.P."/>
            <person name="Susilo A.W."/>
            <person name="Rosmana A."/>
            <person name="McMahon P."/>
            <person name="Junaid M."/>
            <person name="Guest D."/>
            <person name="Kheng T.Y."/>
            <person name="Meinhardt L.W."/>
            <person name="Bailey B.A."/>
        </authorList>
    </citation>
    <scope>NUCLEOTIDE SEQUENCE [LARGE SCALE GENOMIC DNA]</scope>
    <source>
        <strain evidence="4 5">CT2</strain>
    </source>
</reference>
<dbReference type="EMBL" id="SSOP01000028">
    <property type="protein sequence ID" value="KAB5593911.1"/>
    <property type="molecule type" value="Genomic_DNA"/>
</dbReference>
<proteinExistence type="predicted"/>
<keyword evidence="1 3" id="KW-0853">WD repeat</keyword>
<sequence>MSTPTSLPQVTIQTDALSTVNDVEQGIVEQEDIWVSCYELSKPSVHGKVAVVISDEDRTQCAFKGRDGVECRRVQKNSFQISCPSLHINNRVIHFPSHTINLPEVPSTKLSSKLDNIINSIDVSADGQTWVVGLGNGTIAVGAAAPSGRGTQSEPLMGSIHKASVTTVRFIPPVSVELSSTSRTRILSGSDDFALALTEAPNSAVLSATIQTASQDAALPPASLRLTAHTRAVTSVQAFPGGTKAMSAGRDGTLRIWDLTPGHPSGGRQIGMVRSTGDVGINSIAFSSNMSGSNTLVALALQSGHFDIVDLDSRTMLFSSSSPDFNYTKNGPLDAIDAYPLPGLEAKYLIATGSQRGILAFYVCVIQDGRAIVSNVGSCVRNGAGISDIKLIPSLSAEQSIGDYPCVLVATTDGLPYQLGISQVSSSSEIKFEILAEYAGGPDCSPVRSIVGHTRTRMIWVAGDDGIIWVYQE</sequence>
<dbReference type="Gene3D" id="2.130.10.10">
    <property type="entry name" value="YVTN repeat-like/Quinoprotein amine dehydrogenase"/>
    <property type="match status" value="1"/>
</dbReference>
<keyword evidence="5" id="KW-1185">Reference proteome</keyword>
<dbReference type="Pfam" id="PF00400">
    <property type="entry name" value="WD40"/>
    <property type="match status" value="1"/>
</dbReference>
<dbReference type="SUPFAM" id="SSF50978">
    <property type="entry name" value="WD40 repeat-like"/>
    <property type="match status" value="1"/>
</dbReference>
<comment type="caution">
    <text evidence="4">The sequence shown here is derived from an EMBL/GenBank/DDBJ whole genome shotgun (WGS) entry which is preliminary data.</text>
</comment>
<protein>
    <submittedName>
        <fullName evidence="4">Uncharacterized protein</fullName>
    </submittedName>
</protein>
<dbReference type="InterPro" id="IPR015943">
    <property type="entry name" value="WD40/YVTN_repeat-like_dom_sf"/>
</dbReference>
<evidence type="ECO:0000313" key="4">
    <source>
        <dbReference type="EMBL" id="KAB5593911.1"/>
    </source>
</evidence>
<dbReference type="PROSITE" id="PS50082">
    <property type="entry name" value="WD_REPEATS_2"/>
    <property type="match status" value="1"/>
</dbReference>
<name>A0A5N5QQS5_9AGAM</name>
<accession>A0A5N5QQS5</accession>
<dbReference type="InterPro" id="IPR019775">
    <property type="entry name" value="WD40_repeat_CS"/>
</dbReference>
<organism evidence="4 5">
    <name type="scientific">Ceratobasidium theobromae</name>
    <dbReference type="NCBI Taxonomy" id="1582974"/>
    <lineage>
        <taxon>Eukaryota</taxon>
        <taxon>Fungi</taxon>
        <taxon>Dikarya</taxon>
        <taxon>Basidiomycota</taxon>
        <taxon>Agaricomycotina</taxon>
        <taxon>Agaricomycetes</taxon>
        <taxon>Cantharellales</taxon>
        <taxon>Ceratobasidiaceae</taxon>
        <taxon>Ceratobasidium</taxon>
    </lineage>
</organism>
<keyword evidence="2" id="KW-0677">Repeat</keyword>
<dbReference type="InterPro" id="IPR036322">
    <property type="entry name" value="WD40_repeat_dom_sf"/>
</dbReference>
<gene>
    <name evidence="4" type="ORF">CTheo_2637</name>
</gene>
<dbReference type="OrthoDB" id="10257301at2759"/>
<feature type="repeat" description="WD" evidence="3">
    <location>
        <begin position="226"/>
        <end position="259"/>
    </location>
</feature>
<dbReference type="InterPro" id="IPR051179">
    <property type="entry name" value="WD_repeat_multifunction"/>
</dbReference>
<dbReference type="AlphaFoldDB" id="A0A5N5QQS5"/>
<dbReference type="Proteomes" id="UP000383932">
    <property type="component" value="Unassembled WGS sequence"/>
</dbReference>
<dbReference type="PROSITE" id="PS00678">
    <property type="entry name" value="WD_REPEATS_1"/>
    <property type="match status" value="1"/>
</dbReference>
<dbReference type="SMART" id="SM00320">
    <property type="entry name" value="WD40"/>
    <property type="match status" value="3"/>
</dbReference>